<organism evidence="2 3">
    <name type="scientific">Neorhodopirellula lusitana</name>
    <dbReference type="NCBI Taxonomy" id="445327"/>
    <lineage>
        <taxon>Bacteria</taxon>
        <taxon>Pseudomonadati</taxon>
        <taxon>Planctomycetota</taxon>
        <taxon>Planctomycetia</taxon>
        <taxon>Pirellulales</taxon>
        <taxon>Pirellulaceae</taxon>
        <taxon>Neorhodopirellula</taxon>
    </lineage>
</organism>
<feature type="transmembrane region" description="Helical" evidence="1">
    <location>
        <begin position="12"/>
        <end position="35"/>
    </location>
</feature>
<feature type="transmembrane region" description="Helical" evidence="1">
    <location>
        <begin position="152"/>
        <end position="170"/>
    </location>
</feature>
<feature type="transmembrane region" description="Helical" evidence="1">
    <location>
        <begin position="537"/>
        <end position="561"/>
    </location>
</feature>
<feature type="transmembrane region" description="Helical" evidence="1">
    <location>
        <begin position="416"/>
        <end position="436"/>
    </location>
</feature>
<feature type="transmembrane region" description="Helical" evidence="1">
    <location>
        <begin position="456"/>
        <end position="488"/>
    </location>
</feature>
<keyword evidence="3" id="KW-1185">Reference proteome</keyword>
<dbReference type="RefSeq" id="WP_283431035.1">
    <property type="nucleotide sequence ID" value="NZ_FXUG01000001.1"/>
</dbReference>
<feature type="transmembrane region" description="Helical" evidence="1">
    <location>
        <begin position="41"/>
        <end position="60"/>
    </location>
</feature>
<dbReference type="EMBL" id="FXUG01000001">
    <property type="protein sequence ID" value="SMP42901.1"/>
    <property type="molecule type" value="Genomic_DNA"/>
</dbReference>
<keyword evidence="1" id="KW-0472">Membrane</keyword>
<proteinExistence type="predicted"/>
<feature type="transmembrane region" description="Helical" evidence="1">
    <location>
        <begin position="190"/>
        <end position="209"/>
    </location>
</feature>
<dbReference type="PANTHER" id="PTHR30354:SF11">
    <property type="entry name" value="PERMEASE"/>
    <property type="match status" value="1"/>
</dbReference>
<evidence type="ECO:0000313" key="2">
    <source>
        <dbReference type="EMBL" id="SMP42901.1"/>
    </source>
</evidence>
<feature type="transmembrane region" description="Helical" evidence="1">
    <location>
        <begin position="375"/>
        <end position="396"/>
    </location>
</feature>
<name>A0ABY1PT85_9BACT</name>
<dbReference type="PANTHER" id="PTHR30354">
    <property type="entry name" value="GNT FAMILY GLUCONATE TRANSPORTER"/>
    <property type="match status" value="1"/>
</dbReference>
<dbReference type="Proteomes" id="UP001158067">
    <property type="component" value="Unassembled WGS sequence"/>
</dbReference>
<dbReference type="Pfam" id="PF02447">
    <property type="entry name" value="GntP_permease"/>
    <property type="match status" value="2"/>
</dbReference>
<evidence type="ECO:0000256" key="1">
    <source>
        <dbReference type="SAM" id="Phobius"/>
    </source>
</evidence>
<feature type="transmembrane region" description="Helical" evidence="1">
    <location>
        <begin position="242"/>
        <end position="261"/>
    </location>
</feature>
<keyword evidence="1" id="KW-0812">Transmembrane</keyword>
<protein>
    <submittedName>
        <fullName evidence="2">Gluconate transporter</fullName>
    </submittedName>
</protein>
<feature type="transmembrane region" description="Helical" evidence="1">
    <location>
        <begin position="500"/>
        <end position="517"/>
    </location>
</feature>
<comment type="caution">
    <text evidence="2">The sequence shown here is derived from an EMBL/GenBank/DDBJ whole genome shotgun (WGS) entry which is preliminary data.</text>
</comment>
<feature type="transmembrane region" description="Helical" evidence="1">
    <location>
        <begin position="115"/>
        <end position="145"/>
    </location>
</feature>
<dbReference type="InterPro" id="IPR003474">
    <property type="entry name" value="Glcn_transporter"/>
</dbReference>
<accession>A0ABY1PT85</accession>
<evidence type="ECO:0000313" key="3">
    <source>
        <dbReference type="Proteomes" id="UP001158067"/>
    </source>
</evidence>
<feature type="transmembrane region" description="Helical" evidence="1">
    <location>
        <begin position="72"/>
        <end position="91"/>
    </location>
</feature>
<keyword evidence="1" id="KW-1133">Transmembrane helix</keyword>
<gene>
    <name evidence="2" type="ORF">SAMN06265222_101861</name>
</gene>
<sequence>MTFDLLATVAVDATLASTVFTAVSAIAILLVLILWAKVHAFVALILASYYVGLMSGMDLLTINDSIKSGMGGILGFVATVVGLGAIFGKLLEASGGAEALAYSLLKKFGEKNATWAMVVTGFLVSIPVFLDVALVIIIPIVYALTRKTGKPILYYGIPLLAGLAVTHAFVPPTPGPIMVAEQLGANTGLVILYGVIIGFPTAVLAGPVFGRFISTKITHGIPEEFSTEHLAKKFEDEDLPSFSRVFLVLLLPIVLILVQAVTAEIYKPAKTQVIVSSAEVVQTQADVEQPHMTIVESEEGYQIVMVDHQGERSTMFTSDLPADKAVGLPAYGALVSSVDSVETLSPRQRDEILEATLKLTGFSENIPDQGTVLKLIAFFGHPFTALIIAIFAASFFLARKQGFSPQQIMELSNSALAPAGIIILVTGAGGVFKQILIDSNVATVMAEAIVQSNINIVVLAFLISALVRIAQGSATVAMVTTAAIIAPLLPGMTGLSSSDYALLTIAIASGATVLSHVNDSGFWLVSKFFGLTEKETLMSWTVVETIIGISGFIGALTLSYVF</sequence>
<reference evidence="2 3" key="1">
    <citation type="submission" date="2017-05" db="EMBL/GenBank/DDBJ databases">
        <authorList>
            <person name="Varghese N."/>
            <person name="Submissions S."/>
        </authorList>
    </citation>
    <scope>NUCLEOTIDE SEQUENCE [LARGE SCALE GENOMIC DNA]</scope>
    <source>
        <strain evidence="2 3">DSM 25457</strain>
    </source>
</reference>